<evidence type="ECO:0000256" key="1">
    <source>
        <dbReference type="SAM" id="MobiDB-lite"/>
    </source>
</evidence>
<dbReference type="Proteomes" id="UP001215280">
    <property type="component" value="Unassembled WGS sequence"/>
</dbReference>
<protein>
    <recommendedName>
        <fullName evidence="2">CxC2-like cysteine cluster KDZ transposase-associated domain-containing protein</fullName>
    </recommendedName>
</protein>
<comment type="caution">
    <text evidence="3">The sequence shown here is derived from an EMBL/GenBank/DDBJ whole genome shotgun (WGS) entry which is preliminary data.</text>
</comment>
<organism evidence="3 4">
    <name type="scientific">Mycena maculata</name>
    <dbReference type="NCBI Taxonomy" id="230809"/>
    <lineage>
        <taxon>Eukaryota</taxon>
        <taxon>Fungi</taxon>
        <taxon>Dikarya</taxon>
        <taxon>Basidiomycota</taxon>
        <taxon>Agaricomycotina</taxon>
        <taxon>Agaricomycetes</taxon>
        <taxon>Agaricomycetidae</taxon>
        <taxon>Agaricales</taxon>
        <taxon>Marasmiineae</taxon>
        <taxon>Mycenaceae</taxon>
        <taxon>Mycena</taxon>
    </lineage>
</organism>
<feature type="compositionally biased region" description="Basic and acidic residues" evidence="1">
    <location>
        <begin position="188"/>
        <end position="202"/>
    </location>
</feature>
<dbReference type="EMBL" id="JARJLG010000001">
    <property type="protein sequence ID" value="KAJ7784907.1"/>
    <property type="molecule type" value="Genomic_DNA"/>
</dbReference>
<feature type="region of interest" description="Disordered" evidence="1">
    <location>
        <begin position="169"/>
        <end position="202"/>
    </location>
</feature>
<sequence length="854" mass="96440">MHSDPVKDEVMDTLNVNEAPTTVQASESGVGDTDLVFYKRPTLVRDSVAMFKMLLSRAGSFYVTSYDIACQAKFIPTDKFTQIMRETNHCPVCQYTLLRDSPIIAHTDGEGVETAWALLNPEPMLKIEPPVTFRITCFAGKETIGGCKKHIGTCKSLREFGSKAEPTRKIHETPMSTPGRVTGKLKKKNDVKMEDGERWRNTDRPSARIEEKRYRNVLGDLFGTAVYDLRDAPKTEKCPSQLHRSLCGVAATFPNQWHIIALDAPAGVKILVSCSAFRTRKLLTRYTHCEGYTLAGTFGGLLPALDVQTRNLTSSAAQDLHQARLNREAAITTQMHAIETRIRELDDRLDRGQAGRTDTAGSPTTNSTSSTRGVARPQTSFNGAALYGRPSTVRRRPTPASRLGSRDLRETPLTHMDLWVDGVCPPDQVAIEPHHKCRLCEMVKSHPVTLWLEDDWKCPECSEPMRSAPFRQYAEEAGIAVAYPEWKKEDKSTVEYSWDGLHFPRTAKVVIVDRRRSQIYAASGFGEDDDDVERVGDIAVYFSSDGRHREEEMFNVSHKKRRVQPGELQDSFAEWIPVPDEDYQGMEDVHPTDNPMDGVASRKRKDYASSDDPMSLWRPLKGLFADELLRVLQEWNGNFWVELGHGGFACVYPDEKIHKMTIIEAPIIHEVRVRYCKCSKSDYADNLAQLLRNVWYPATVTDPGTCATFRTLKAYRLYAVVGNLNIHDFVRAMERATNATASTGMKWLPDRYKQLQRMARRSHDPGGVESTELGQTAVQCWTCPHDGRNLPENWRDVAPEFRFLYMLLIAVDTNFKLKNRMRANEVDDPPLGPGWSYWVEPVSTRTEGPSGHSD</sequence>
<dbReference type="AlphaFoldDB" id="A0AAD7P2F2"/>
<feature type="region of interest" description="Disordered" evidence="1">
    <location>
        <begin position="345"/>
        <end position="405"/>
    </location>
</feature>
<proteinExistence type="predicted"/>
<name>A0AAD7P2F2_9AGAR</name>
<evidence type="ECO:0000313" key="4">
    <source>
        <dbReference type="Proteomes" id="UP001215280"/>
    </source>
</evidence>
<reference evidence="3" key="1">
    <citation type="submission" date="2023-03" db="EMBL/GenBank/DDBJ databases">
        <title>Massive genome expansion in bonnet fungi (Mycena s.s.) driven by repeated elements and novel gene families across ecological guilds.</title>
        <authorList>
            <consortium name="Lawrence Berkeley National Laboratory"/>
            <person name="Harder C.B."/>
            <person name="Miyauchi S."/>
            <person name="Viragh M."/>
            <person name="Kuo A."/>
            <person name="Thoen E."/>
            <person name="Andreopoulos B."/>
            <person name="Lu D."/>
            <person name="Skrede I."/>
            <person name="Drula E."/>
            <person name="Henrissat B."/>
            <person name="Morin E."/>
            <person name="Kohler A."/>
            <person name="Barry K."/>
            <person name="LaButti K."/>
            <person name="Morin E."/>
            <person name="Salamov A."/>
            <person name="Lipzen A."/>
            <person name="Mereny Z."/>
            <person name="Hegedus B."/>
            <person name="Baldrian P."/>
            <person name="Stursova M."/>
            <person name="Weitz H."/>
            <person name="Taylor A."/>
            <person name="Grigoriev I.V."/>
            <person name="Nagy L.G."/>
            <person name="Martin F."/>
            <person name="Kauserud H."/>
        </authorList>
    </citation>
    <scope>NUCLEOTIDE SEQUENCE</scope>
    <source>
        <strain evidence="3">CBHHK188m</strain>
    </source>
</reference>
<evidence type="ECO:0000259" key="2">
    <source>
        <dbReference type="Pfam" id="PF18803"/>
    </source>
</evidence>
<feature type="domain" description="CxC2-like cysteine cluster KDZ transposase-associated" evidence="2">
    <location>
        <begin position="640"/>
        <end position="740"/>
    </location>
</feature>
<keyword evidence="4" id="KW-1185">Reference proteome</keyword>
<evidence type="ECO:0000313" key="3">
    <source>
        <dbReference type="EMBL" id="KAJ7784907.1"/>
    </source>
</evidence>
<gene>
    <name evidence="3" type="ORF">DFH07DRAFT_763520</name>
</gene>
<dbReference type="InterPro" id="IPR041457">
    <property type="entry name" value="CxC2_KDZ-assoc"/>
</dbReference>
<accession>A0AAD7P2F2</accession>
<dbReference type="Pfam" id="PF18803">
    <property type="entry name" value="CxC2"/>
    <property type="match status" value="1"/>
</dbReference>
<feature type="compositionally biased region" description="Polar residues" evidence="1">
    <location>
        <begin position="359"/>
        <end position="382"/>
    </location>
</feature>